<dbReference type="RefSeq" id="WP_101301851.1">
    <property type="nucleotide sequence ID" value="NZ_CP025197.1"/>
</dbReference>
<keyword evidence="1" id="KW-1133">Transmembrane helix</keyword>
<protein>
    <submittedName>
        <fullName evidence="2">Uncharacterized protein</fullName>
    </submittedName>
</protein>
<dbReference type="EMBL" id="CP025197">
    <property type="protein sequence ID" value="AUG57920.1"/>
    <property type="molecule type" value="Genomic_DNA"/>
</dbReference>
<dbReference type="KEGG" id="hsc:HVS_10115"/>
<organism evidence="2 3">
    <name type="scientific">Acetivibrio saccincola</name>
    <dbReference type="NCBI Taxonomy" id="1677857"/>
    <lineage>
        <taxon>Bacteria</taxon>
        <taxon>Bacillati</taxon>
        <taxon>Bacillota</taxon>
        <taxon>Clostridia</taxon>
        <taxon>Eubacteriales</taxon>
        <taxon>Oscillospiraceae</taxon>
        <taxon>Acetivibrio</taxon>
    </lineage>
</organism>
<reference evidence="2 3" key="1">
    <citation type="submission" date="2017-12" db="EMBL/GenBank/DDBJ databases">
        <title>Complete genome sequence of Herbivorax saccincola GGR1, a novel Cellulosome-producing hydrolytic bacterium in a thermophilic biogas plant, established by Illumina and Nanopore MinION sequencing.</title>
        <authorList>
            <person name="Pechtl A."/>
            <person name="Ruckert C."/>
            <person name="Koeck D.E."/>
            <person name="Maus I."/>
            <person name="Winkler A."/>
            <person name="Kalinowski J."/>
            <person name="Puhler A."/>
            <person name="Schwarz W.W."/>
            <person name="Zverlov V.V."/>
            <person name="Schluter A."/>
            <person name="Liebl W."/>
        </authorList>
    </citation>
    <scope>NUCLEOTIDE SEQUENCE [LARGE SCALE GENOMIC DNA]</scope>
    <source>
        <strain evidence="3">SR1</strain>
    </source>
</reference>
<feature type="transmembrane region" description="Helical" evidence="1">
    <location>
        <begin position="12"/>
        <end position="31"/>
    </location>
</feature>
<name>A0A2K9EQZ1_9FIRM</name>
<keyword evidence="1" id="KW-0472">Membrane</keyword>
<evidence type="ECO:0000313" key="3">
    <source>
        <dbReference type="Proteomes" id="UP000233534"/>
    </source>
</evidence>
<dbReference type="AlphaFoldDB" id="A0A2K9EQZ1"/>
<proteinExistence type="predicted"/>
<accession>A0A2K9EQZ1</accession>
<gene>
    <name evidence="2" type="ORF">HVS_10115</name>
</gene>
<evidence type="ECO:0000256" key="1">
    <source>
        <dbReference type="SAM" id="Phobius"/>
    </source>
</evidence>
<dbReference type="Proteomes" id="UP000233534">
    <property type="component" value="Chromosome"/>
</dbReference>
<keyword evidence="1" id="KW-0812">Transmembrane</keyword>
<keyword evidence="3" id="KW-1185">Reference proteome</keyword>
<sequence>MKLFLRNDKGAALVTVIIITTVILLFGTILVDVSIQGLKLTKHSRNVDFARYAGDTAIENWFNKIEEKANDESFINAIFNEPNYSLPSNDMEVKNLAIGIVNKIKESLNKRQFIDVSAVLNKSNEVEINGSKINKLNGLQGLNYNAGDAITGISEVRIATVTDGEDNEDIAVEAVAAEFNGEENTLTVTIGITVNALYTDGIYSADNRFIYAEKDFTFKLPEPKSKFELEYAILTLGDLYANRAIGNVKGDVNVYGTFPKVLKDPKQHYYGGIYAINEAELNLMGNAYTRSFIRTGPYKPRALHTGGPYNETDGSSIHIYKDAIAQNIQLFGNDTEVAVYRNAYTFVDLEINSENSILFINGSYVGLTKGRTAVGEEHPPHDNLSGIVNSAIIHNLLSEPSQKSRIFIGGDVIVPGGTMRIDPNTGEAEGQIEDASTAWWDSAVGNGPFYRLYDIDITKEPDKYHETLMNVYTNQGYLGGHMNFFQVSEYRVDGFSDWFRSGFYTNDSLKNQINAKINSLRNLEISEAKQDKKKAGEIKKISGAWTYALAANGGLYQYSNESGNDLKKLEFLKDSNYVLDNIFVKKNGSLVLKYDSSYWDLDNREDLGLGTITDNNANEAVWKILDSGIVDDLYDRTQPFLVREYGNGIWDTGASDERFELFRDIIREIEGIKSTFRTITTEHGEKRYFIEVENDLVISGTDLAGEDEYYFVYNTNPSNDIIIKGSFNGIIFTTGTVTLEGGANVKGSIIAAGGGKYNADGLFEPRAKYGIDIDESTLNDLDSGKFAGVIFKDEENGGTINVDFYLGLEPNDVLGAAGADFIGRYEMLNKAARINLLQKLNECGIDLRRVF</sequence>
<evidence type="ECO:0000313" key="2">
    <source>
        <dbReference type="EMBL" id="AUG57920.1"/>
    </source>
</evidence>